<evidence type="ECO:0000259" key="19">
    <source>
        <dbReference type="Pfam" id="PF13614"/>
    </source>
</evidence>
<evidence type="ECO:0000256" key="7">
    <source>
        <dbReference type="ARBA" id="ARBA00022679"/>
    </source>
</evidence>
<comment type="catalytic activity">
    <reaction evidence="15">
        <text>L-tyrosyl-[protein] + ATP = O-phospho-L-tyrosyl-[protein] + ADP + H(+)</text>
        <dbReference type="Rhea" id="RHEA:10596"/>
        <dbReference type="Rhea" id="RHEA-COMP:10136"/>
        <dbReference type="Rhea" id="RHEA-COMP:20101"/>
        <dbReference type="ChEBI" id="CHEBI:15378"/>
        <dbReference type="ChEBI" id="CHEBI:30616"/>
        <dbReference type="ChEBI" id="CHEBI:46858"/>
        <dbReference type="ChEBI" id="CHEBI:61978"/>
        <dbReference type="ChEBI" id="CHEBI:456216"/>
        <dbReference type="EC" id="2.7.10.2"/>
    </reaction>
</comment>
<evidence type="ECO:0000256" key="2">
    <source>
        <dbReference type="ARBA" id="ARBA00007316"/>
    </source>
</evidence>
<feature type="domain" description="AAA" evidence="19">
    <location>
        <begin position="583"/>
        <end position="729"/>
    </location>
</feature>
<keyword evidence="7 20" id="KW-0808">Transferase</keyword>
<dbReference type="FunFam" id="3.40.50.300:FF:000527">
    <property type="entry name" value="Tyrosine-protein kinase etk"/>
    <property type="match status" value="1"/>
</dbReference>
<keyword evidence="11" id="KW-0067">ATP-binding</keyword>
<evidence type="ECO:0000313" key="20">
    <source>
        <dbReference type="EMBL" id="NEM98901.1"/>
    </source>
</evidence>
<evidence type="ECO:0000256" key="3">
    <source>
        <dbReference type="ARBA" id="ARBA00008883"/>
    </source>
</evidence>
<evidence type="ECO:0000256" key="16">
    <source>
        <dbReference type="SAM" id="Coils"/>
    </source>
</evidence>
<keyword evidence="21" id="KW-1185">Reference proteome</keyword>
<evidence type="ECO:0000256" key="4">
    <source>
        <dbReference type="ARBA" id="ARBA00011903"/>
    </source>
</evidence>
<keyword evidence="12 17" id="KW-1133">Transmembrane helix</keyword>
<keyword evidence="8 17" id="KW-0812">Transmembrane</keyword>
<keyword evidence="9" id="KW-0547">Nucleotide-binding</keyword>
<evidence type="ECO:0000256" key="1">
    <source>
        <dbReference type="ARBA" id="ARBA00004429"/>
    </source>
</evidence>
<dbReference type="PANTHER" id="PTHR32309">
    <property type="entry name" value="TYROSINE-PROTEIN KINASE"/>
    <property type="match status" value="1"/>
</dbReference>
<dbReference type="Proteomes" id="UP000474777">
    <property type="component" value="Unassembled WGS sequence"/>
</dbReference>
<feature type="domain" description="Polysaccharide chain length determinant N-terminal" evidence="18">
    <location>
        <begin position="13"/>
        <end position="105"/>
    </location>
</feature>
<evidence type="ECO:0000256" key="15">
    <source>
        <dbReference type="ARBA" id="ARBA00051245"/>
    </source>
</evidence>
<keyword evidence="16" id="KW-0175">Coiled coil</keyword>
<dbReference type="GO" id="GO:0005524">
    <property type="term" value="F:ATP binding"/>
    <property type="evidence" value="ECO:0007669"/>
    <property type="project" value="UniProtKB-KW"/>
</dbReference>
<dbReference type="PANTHER" id="PTHR32309:SF13">
    <property type="entry name" value="FERRIC ENTEROBACTIN TRANSPORT PROTEIN FEPE"/>
    <property type="match status" value="1"/>
</dbReference>
<keyword evidence="6" id="KW-0997">Cell inner membrane</keyword>
<feature type="coiled-coil region" evidence="16">
    <location>
        <begin position="359"/>
        <end position="421"/>
    </location>
</feature>
<dbReference type="InterPro" id="IPR025669">
    <property type="entry name" value="AAA_dom"/>
</dbReference>
<dbReference type="InterPro" id="IPR003856">
    <property type="entry name" value="LPS_length_determ_N"/>
</dbReference>
<comment type="subcellular location">
    <subcellularLocation>
        <location evidence="1">Cell inner membrane</location>
        <topology evidence="1">Multi-pass membrane protein</topology>
    </subcellularLocation>
</comment>
<dbReference type="EMBL" id="JAAGWD010000006">
    <property type="protein sequence ID" value="NEM98901.1"/>
    <property type="molecule type" value="Genomic_DNA"/>
</dbReference>
<dbReference type="CDD" id="cd05387">
    <property type="entry name" value="BY-kinase"/>
    <property type="match status" value="1"/>
</dbReference>
<evidence type="ECO:0000256" key="11">
    <source>
        <dbReference type="ARBA" id="ARBA00022840"/>
    </source>
</evidence>
<reference evidence="20 21" key="1">
    <citation type="submission" date="2020-02" db="EMBL/GenBank/DDBJ databases">
        <authorList>
            <person name="Kim M.K."/>
        </authorList>
    </citation>
    <scope>NUCLEOTIDE SEQUENCE [LARGE SCALE GENOMIC DNA]</scope>
    <source>
        <strain evidence="20 21">BT327</strain>
    </source>
</reference>
<keyword evidence="10 20" id="KW-0418">Kinase</keyword>
<proteinExistence type="inferred from homology"/>
<dbReference type="InterPro" id="IPR005702">
    <property type="entry name" value="Wzc-like_C"/>
</dbReference>
<keyword evidence="13 17" id="KW-0472">Membrane</keyword>
<dbReference type="GO" id="GO:0004715">
    <property type="term" value="F:non-membrane spanning protein tyrosine kinase activity"/>
    <property type="evidence" value="ECO:0007669"/>
    <property type="project" value="UniProtKB-EC"/>
</dbReference>
<dbReference type="Pfam" id="PF02706">
    <property type="entry name" value="Wzz"/>
    <property type="match status" value="1"/>
</dbReference>
<comment type="similarity">
    <text evidence="2">Belongs to the CpsD/CapB family.</text>
</comment>
<comment type="similarity">
    <text evidence="3">Belongs to the etk/wzc family.</text>
</comment>
<evidence type="ECO:0000256" key="14">
    <source>
        <dbReference type="ARBA" id="ARBA00023137"/>
    </source>
</evidence>
<dbReference type="RefSeq" id="WP_163915787.1">
    <property type="nucleotide sequence ID" value="NZ_JAAGWD010000006.1"/>
</dbReference>
<dbReference type="GO" id="GO:0005886">
    <property type="term" value="C:plasma membrane"/>
    <property type="evidence" value="ECO:0007669"/>
    <property type="project" value="UniProtKB-SubCell"/>
</dbReference>
<dbReference type="AlphaFoldDB" id="A0A6B3LZP3"/>
<protein>
    <recommendedName>
        <fullName evidence="4">non-specific protein-tyrosine kinase</fullName>
        <ecNumber evidence="4">2.7.10.2</ecNumber>
    </recommendedName>
</protein>
<evidence type="ECO:0000256" key="9">
    <source>
        <dbReference type="ARBA" id="ARBA00022741"/>
    </source>
</evidence>
<dbReference type="InterPro" id="IPR050445">
    <property type="entry name" value="Bact_polysacc_biosynth/exp"/>
</dbReference>
<dbReference type="Gene3D" id="3.40.50.300">
    <property type="entry name" value="P-loop containing nucleotide triphosphate hydrolases"/>
    <property type="match status" value="1"/>
</dbReference>
<evidence type="ECO:0000256" key="12">
    <source>
        <dbReference type="ARBA" id="ARBA00022989"/>
    </source>
</evidence>
<gene>
    <name evidence="20" type="ORF">GXP69_14455</name>
</gene>
<evidence type="ECO:0000259" key="18">
    <source>
        <dbReference type="Pfam" id="PF02706"/>
    </source>
</evidence>
<keyword evidence="14" id="KW-0829">Tyrosine-protein kinase</keyword>
<evidence type="ECO:0000313" key="21">
    <source>
        <dbReference type="Proteomes" id="UP000474777"/>
    </source>
</evidence>
<evidence type="ECO:0000256" key="13">
    <source>
        <dbReference type="ARBA" id="ARBA00023136"/>
    </source>
</evidence>
<comment type="caution">
    <text evidence="20">The sequence shown here is derived from an EMBL/GenBank/DDBJ whole genome shotgun (WGS) entry which is preliminary data.</text>
</comment>
<evidence type="ECO:0000256" key="5">
    <source>
        <dbReference type="ARBA" id="ARBA00022475"/>
    </source>
</evidence>
<dbReference type="SUPFAM" id="SSF52540">
    <property type="entry name" value="P-loop containing nucleoside triphosphate hydrolases"/>
    <property type="match status" value="1"/>
</dbReference>
<evidence type="ECO:0000256" key="6">
    <source>
        <dbReference type="ARBA" id="ARBA00022519"/>
    </source>
</evidence>
<dbReference type="Pfam" id="PF13614">
    <property type="entry name" value="AAA_31"/>
    <property type="match status" value="1"/>
</dbReference>
<feature type="transmembrane region" description="Helical" evidence="17">
    <location>
        <begin position="25"/>
        <end position="43"/>
    </location>
</feature>
<evidence type="ECO:0000256" key="17">
    <source>
        <dbReference type="SAM" id="Phobius"/>
    </source>
</evidence>
<dbReference type="InterPro" id="IPR027417">
    <property type="entry name" value="P-loop_NTPase"/>
</dbReference>
<organism evidence="20 21">
    <name type="scientific">Pontibacter burrus</name>
    <dbReference type="NCBI Taxonomy" id="2704466"/>
    <lineage>
        <taxon>Bacteria</taxon>
        <taxon>Pseudomonadati</taxon>
        <taxon>Bacteroidota</taxon>
        <taxon>Cytophagia</taxon>
        <taxon>Cytophagales</taxon>
        <taxon>Hymenobacteraceae</taxon>
        <taxon>Pontibacter</taxon>
    </lineage>
</organism>
<name>A0A6B3LZP3_9BACT</name>
<sequence>MNPNSIHQQDSLIDIQFILQKLRQYWYLFVISVPFALFIAFLVTRYTAPVYEVSAAVLVKDPTDLSNAPLSLLYGEEPFSNTKNLNNESILLKSKDLVKKTLENLEFGVSYFAEGDIRFTEVYNWSPVKVVIDTASSNLPYGVLIKCNLLAGNKIELSTDNPAINAYFQGKTFQSGQAIAGDGFRFSVTRKQSAESFPYDLFFRFNKTEDLVNQYRRSLNITPVKETSILEVATSSEEPAKAADFLNQHVQTYIQNSLQEKNTTAINTINFIDAQLQEISDSLFLVENRLEQFKKGNPGVSLSVEGSQASERIQELEKEKAALLINAKYFDYLRQYIAAGDVTERIVTPSSFGVGDPVLNNLIAQLVEVQLELSALSDQKGQNPIVTTQIQAAQTRANELLRSIAENLRNLQRANQIAQTDINNRITRLAGSLQRLPSAERQFINLNRMYELSEGLYVFLMQKRAEAGISTAAATADAKMVNEAEVKGVITPKPSQNYLIGLFAGLLLPVAFIFLKEILNTKVTSVDDIHKLTMLPILGMVGHNKKGTSSLIDQSPKSALAEAFRTVRSNLRFMISGESDKGKVFVITSSISGEGKTFSAKNLAYIFSISGERTLLINADMRKPNNNTDYGVTSRVGLSNYLAGYARAEDVIHQTIQEHLFILPSGDIPPNPSELLLNKRMEELLGNLRQEYDYIIIDTPPVGILSDGLELMQISDVNIFMVRQDYTMKSFLNSIQQQFETGKIQNTAILFNDVDYRKLNYGYGYGYGYGYYSDDLEQQPWYKRFKF</sequence>
<dbReference type="GO" id="GO:0042802">
    <property type="term" value="F:identical protein binding"/>
    <property type="evidence" value="ECO:0007669"/>
    <property type="project" value="UniProtKB-ARBA"/>
</dbReference>
<evidence type="ECO:0000256" key="8">
    <source>
        <dbReference type="ARBA" id="ARBA00022692"/>
    </source>
</evidence>
<evidence type="ECO:0000256" key="10">
    <source>
        <dbReference type="ARBA" id="ARBA00022777"/>
    </source>
</evidence>
<keyword evidence="5" id="KW-1003">Cell membrane</keyword>
<accession>A0A6B3LZP3</accession>
<dbReference type="NCBIfam" id="TIGR01007">
    <property type="entry name" value="eps_fam"/>
    <property type="match status" value="1"/>
</dbReference>
<dbReference type="EC" id="2.7.10.2" evidence="4"/>